<dbReference type="Gene3D" id="3.30.505.10">
    <property type="entry name" value="SH2 domain"/>
    <property type="match status" value="1"/>
</dbReference>
<gene>
    <name evidence="9" type="ORF">WMSIL1_LOCUS660</name>
</gene>
<dbReference type="GO" id="GO:0007165">
    <property type="term" value="P:signal transduction"/>
    <property type="evidence" value="ECO:0007669"/>
    <property type="project" value="InterPro"/>
</dbReference>
<keyword evidence="2" id="KW-0479">Metal-binding</keyword>
<dbReference type="PRINTS" id="PR00008">
    <property type="entry name" value="DAGPEDOMAIN"/>
</dbReference>
<dbReference type="Proteomes" id="UP000321570">
    <property type="component" value="Unassembled WGS sequence"/>
</dbReference>
<keyword evidence="4" id="KW-0727">SH2 domain</keyword>
<dbReference type="AlphaFoldDB" id="A0A564XWJ9"/>
<dbReference type="CDD" id="cd10352">
    <property type="entry name" value="SH2_a2chimerin_b2chimerin"/>
    <property type="match status" value="1"/>
</dbReference>
<dbReference type="InterPro" id="IPR000198">
    <property type="entry name" value="RhoGAP_dom"/>
</dbReference>
<feature type="region of interest" description="Disordered" evidence="5">
    <location>
        <begin position="177"/>
        <end position="220"/>
    </location>
</feature>
<dbReference type="InterPro" id="IPR008936">
    <property type="entry name" value="Rho_GTPase_activation_prot"/>
</dbReference>
<dbReference type="GO" id="GO:0046872">
    <property type="term" value="F:metal ion binding"/>
    <property type="evidence" value="ECO:0007669"/>
    <property type="project" value="UniProtKB-KW"/>
</dbReference>
<dbReference type="Pfam" id="PF00130">
    <property type="entry name" value="C1_1"/>
    <property type="match status" value="1"/>
</dbReference>
<sequence length="598" mass="66779">MFLVYNLQREAPKPFPVECTEPLEHVPEQYGSAYHGPLSRQGTEELLDGQPSGAYLIRDSQRADGAYTLAIRFDDSTKNYKLFYDPSKKLHYVGEKKFESVDLLVADGLIYLYIETRGADILQKLSEASNYEHSPYYRIRYHTVNAIPPSNRPSVSTVSGNKIVPPRRQSSLELLDGHNHWNQSNNTFHHQASPKPPTPISSRQSSTNQQPVGHNSTVATGTTTIHVSLDTDEGISNGGVLLTDSIDKKLLKGEKPSKKRPMSESTQSCQAGPLVPSRNKTAFFRFLWNLARSTSLPFAKPSCNDHSKHDATDVATAVSSGSSSGHASLKSRQSDKDVFAIDDTETQRKKFIGGGNVHHRTLASTLPVSLDGAMSPQIPTSPLPPKSVPLSSHHLVVPDVEKAHNFRVHTFRGPHWCDFCTHFIWGLVSQGVKCTDCGFQAHKRCSISVPNDCLPDMKRLKRVFGVDLTSLVRAENRTVPQVLVKCITELERRGGLMMEGVYRVPGNQEIVEDFRIALDKDCESVDLSEKRCGDLNTITSLIKSFLRQLPIPLITYEAYPDLIDIARELDCIINVIIIYITDNIHTYIGKEYFNTYFN</sequence>
<name>A0A564XWJ9_HYMDI</name>
<dbReference type="SUPFAM" id="SSF55550">
    <property type="entry name" value="SH2 domain"/>
    <property type="match status" value="1"/>
</dbReference>
<evidence type="ECO:0000256" key="3">
    <source>
        <dbReference type="ARBA" id="ARBA00022833"/>
    </source>
</evidence>
<keyword evidence="10" id="KW-1185">Reference proteome</keyword>
<dbReference type="CDD" id="cd20806">
    <property type="entry name" value="C1_CHN"/>
    <property type="match status" value="1"/>
</dbReference>
<evidence type="ECO:0000313" key="10">
    <source>
        <dbReference type="Proteomes" id="UP000321570"/>
    </source>
</evidence>
<evidence type="ECO:0000313" key="9">
    <source>
        <dbReference type="EMBL" id="VUZ39360.1"/>
    </source>
</evidence>
<dbReference type="SMART" id="SM00324">
    <property type="entry name" value="RhoGAP"/>
    <property type="match status" value="1"/>
</dbReference>
<dbReference type="PROSITE" id="PS00479">
    <property type="entry name" value="ZF_DAG_PE_1"/>
    <property type="match status" value="1"/>
</dbReference>
<dbReference type="InterPro" id="IPR002219">
    <property type="entry name" value="PKC_DAG/PE"/>
</dbReference>
<dbReference type="PROSITE" id="PS50238">
    <property type="entry name" value="RHOGAP"/>
    <property type="match status" value="1"/>
</dbReference>
<proteinExistence type="predicted"/>
<dbReference type="FunFam" id="3.30.60.20:FF:000025">
    <property type="entry name" value="Chimaerin"/>
    <property type="match status" value="1"/>
</dbReference>
<dbReference type="InterPro" id="IPR020454">
    <property type="entry name" value="DAG/PE-bd"/>
</dbReference>
<keyword evidence="1" id="KW-0343">GTPase activation</keyword>
<dbReference type="SUPFAM" id="SSF57889">
    <property type="entry name" value="Cysteine-rich domain"/>
    <property type="match status" value="1"/>
</dbReference>
<feature type="compositionally biased region" description="Polar residues" evidence="5">
    <location>
        <begin position="200"/>
        <end position="220"/>
    </location>
</feature>
<dbReference type="InterPro" id="IPR046349">
    <property type="entry name" value="C1-like_sf"/>
</dbReference>
<evidence type="ECO:0000256" key="5">
    <source>
        <dbReference type="SAM" id="MobiDB-lite"/>
    </source>
</evidence>
<dbReference type="SUPFAM" id="SSF48350">
    <property type="entry name" value="GTPase activation domain, GAP"/>
    <property type="match status" value="1"/>
</dbReference>
<feature type="domain" description="Phorbol-ester/DAG-type" evidence="7">
    <location>
        <begin position="403"/>
        <end position="453"/>
    </location>
</feature>
<dbReference type="SMART" id="SM00252">
    <property type="entry name" value="SH2"/>
    <property type="match status" value="1"/>
</dbReference>
<evidence type="ECO:0000256" key="2">
    <source>
        <dbReference type="ARBA" id="ARBA00022723"/>
    </source>
</evidence>
<accession>A0A564XWJ9</accession>
<feature type="domain" description="Rho-GAP" evidence="8">
    <location>
        <begin position="466"/>
        <end position="598"/>
    </location>
</feature>
<dbReference type="PROSITE" id="PS50001">
    <property type="entry name" value="SH2"/>
    <property type="match status" value="1"/>
</dbReference>
<reference evidence="9 10" key="1">
    <citation type="submission" date="2019-07" db="EMBL/GenBank/DDBJ databases">
        <authorList>
            <person name="Jastrzebski P J."/>
            <person name="Paukszto L."/>
            <person name="Jastrzebski P J."/>
        </authorList>
    </citation>
    <scope>NUCLEOTIDE SEQUENCE [LARGE SCALE GENOMIC DNA]</scope>
    <source>
        <strain evidence="9 10">WMS-il1</strain>
    </source>
</reference>
<dbReference type="EMBL" id="CABIJS010000013">
    <property type="protein sequence ID" value="VUZ39360.1"/>
    <property type="molecule type" value="Genomic_DNA"/>
</dbReference>
<dbReference type="FunFam" id="3.30.505.10:FF:000019">
    <property type="entry name" value="Chimaerin"/>
    <property type="match status" value="1"/>
</dbReference>
<evidence type="ECO:0000259" key="7">
    <source>
        <dbReference type="PROSITE" id="PS50081"/>
    </source>
</evidence>
<dbReference type="Gene3D" id="1.10.555.10">
    <property type="entry name" value="Rho GTPase activation protein"/>
    <property type="match status" value="1"/>
</dbReference>
<dbReference type="InterPro" id="IPR051854">
    <property type="entry name" value="Rho-type_GAP"/>
</dbReference>
<evidence type="ECO:0000259" key="8">
    <source>
        <dbReference type="PROSITE" id="PS50238"/>
    </source>
</evidence>
<organism evidence="9 10">
    <name type="scientific">Hymenolepis diminuta</name>
    <name type="common">Rat tapeworm</name>
    <dbReference type="NCBI Taxonomy" id="6216"/>
    <lineage>
        <taxon>Eukaryota</taxon>
        <taxon>Metazoa</taxon>
        <taxon>Spiralia</taxon>
        <taxon>Lophotrochozoa</taxon>
        <taxon>Platyhelminthes</taxon>
        <taxon>Cestoda</taxon>
        <taxon>Eucestoda</taxon>
        <taxon>Cyclophyllidea</taxon>
        <taxon>Hymenolepididae</taxon>
        <taxon>Hymenolepis</taxon>
    </lineage>
</organism>
<dbReference type="SMART" id="SM00109">
    <property type="entry name" value="C1"/>
    <property type="match status" value="1"/>
</dbReference>
<protein>
    <recommendedName>
        <fullName evidence="11">N-chimaerin</fullName>
    </recommendedName>
</protein>
<dbReference type="PANTHER" id="PTHR46075:SF2">
    <property type="entry name" value="RHO GTPASE ACTIVATING PROTEIN AT 5A, ISOFORM A"/>
    <property type="match status" value="1"/>
</dbReference>
<evidence type="ECO:0000256" key="4">
    <source>
        <dbReference type="PROSITE-ProRule" id="PRU00191"/>
    </source>
</evidence>
<dbReference type="InterPro" id="IPR000980">
    <property type="entry name" value="SH2"/>
</dbReference>
<dbReference type="InterPro" id="IPR036860">
    <property type="entry name" value="SH2_dom_sf"/>
</dbReference>
<dbReference type="Pfam" id="PF00017">
    <property type="entry name" value="SH2"/>
    <property type="match status" value="1"/>
</dbReference>
<dbReference type="InterPro" id="IPR035840">
    <property type="entry name" value="Chimaerin_SH2"/>
</dbReference>
<dbReference type="PANTHER" id="PTHR46075">
    <property type="entry name" value="CHIMERIN FAMILY MEMBER"/>
    <property type="match status" value="1"/>
</dbReference>
<feature type="domain" description="SH2" evidence="6">
    <location>
        <begin position="33"/>
        <end position="105"/>
    </location>
</feature>
<dbReference type="Pfam" id="PF00620">
    <property type="entry name" value="RhoGAP"/>
    <property type="match status" value="1"/>
</dbReference>
<keyword evidence="3" id="KW-0862">Zinc</keyword>
<evidence type="ECO:0000259" key="6">
    <source>
        <dbReference type="PROSITE" id="PS50001"/>
    </source>
</evidence>
<dbReference type="PROSITE" id="PS50081">
    <property type="entry name" value="ZF_DAG_PE_2"/>
    <property type="match status" value="1"/>
</dbReference>
<dbReference type="GO" id="GO:0005096">
    <property type="term" value="F:GTPase activator activity"/>
    <property type="evidence" value="ECO:0007669"/>
    <property type="project" value="UniProtKB-KW"/>
</dbReference>
<feature type="region of interest" description="Disordered" evidence="5">
    <location>
        <begin position="252"/>
        <end position="274"/>
    </location>
</feature>
<evidence type="ECO:0008006" key="11">
    <source>
        <dbReference type="Google" id="ProtNLM"/>
    </source>
</evidence>
<dbReference type="Gene3D" id="3.30.60.20">
    <property type="match status" value="1"/>
</dbReference>
<feature type="compositionally biased region" description="Polar residues" evidence="5">
    <location>
        <begin position="180"/>
        <end position="190"/>
    </location>
</feature>
<evidence type="ECO:0000256" key="1">
    <source>
        <dbReference type="ARBA" id="ARBA00022468"/>
    </source>
</evidence>